<dbReference type="InterPro" id="IPR036378">
    <property type="entry name" value="FAS1_dom_sf"/>
</dbReference>
<dbReference type="Pfam" id="PF02469">
    <property type="entry name" value="Fasciclin"/>
    <property type="match status" value="1"/>
</dbReference>
<evidence type="ECO:0000256" key="11">
    <source>
        <dbReference type="SAM" id="SignalP"/>
    </source>
</evidence>
<dbReference type="PANTHER" id="PTHR32077:SF65">
    <property type="entry name" value="FASCICLIN-LIKE ARABINOGALACTAN PROTEIN 11"/>
    <property type="match status" value="1"/>
</dbReference>
<dbReference type="GO" id="GO:0005886">
    <property type="term" value="C:plasma membrane"/>
    <property type="evidence" value="ECO:0007669"/>
    <property type="project" value="UniProtKB-SubCell"/>
</dbReference>
<keyword evidence="8" id="KW-0325">Glycoprotein</keyword>
<feature type="chain" id="PRO_5040229117" evidence="11">
    <location>
        <begin position="24"/>
        <end position="250"/>
    </location>
</feature>
<evidence type="ECO:0000256" key="2">
    <source>
        <dbReference type="ARBA" id="ARBA00007843"/>
    </source>
</evidence>
<evidence type="ECO:0000256" key="1">
    <source>
        <dbReference type="ARBA" id="ARBA00004609"/>
    </source>
</evidence>
<dbReference type="InterPro" id="IPR045003">
    <property type="entry name" value="FLA_A"/>
</dbReference>
<comment type="similarity">
    <text evidence="2">Belongs to the fasciclin-like AGP family.</text>
</comment>
<dbReference type="InterPro" id="IPR000782">
    <property type="entry name" value="FAS1_domain"/>
</dbReference>
<evidence type="ECO:0000256" key="8">
    <source>
        <dbReference type="ARBA" id="ARBA00023180"/>
    </source>
</evidence>
<comment type="subcellular location">
    <subcellularLocation>
        <location evidence="1">Cell membrane</location>
        <topology evidence="1">Lipid-anchor</topology>
        <topology evidence="1">GPI-anchor</topology>
    </subcellularLocation>
</comment>
<evidence type="ECO:0000256" key="5">
    <source>
        <dbReference type="ARBA" id="ARBA00022729"/>
    </source>
</evidence>
<evidence type="ECO:0000313" key="13">
    <source>
        <dbReference type="EMBL" id="CAA0829743.1"/>
    </source>
</evidence>
<dbReference type="Proteomes" id="UP001153555">
    <property type="component" value="Unassembled WGS sequence"/>
</dbReference>
<keyword evidence="4" id="KW-0336">GPI-anchor</keyword>
<dbReference type="SMART" id="SM00554">
    <property type="entry name" value="FAS1"/>
    <property type="match status" value="1"/>
</dbReference>
<gene>
    <name evidence="13" type="ORF">SHERM_25260</name>
</gene>
<dbReference type="PANTHER" id="PTHR32077">
    <property type="entry name" value="FASCICLIN-LIKE ARABINOGALACTAN PROTEIN"/>
    <property type="match status" value="1"/>
</dbReference>
<feature type="domain" description="FAS1" evidence="12">
    <location>
        <begin position="37"/>
        <end position="183"/>
    </location>
</feature>
<dbReference type="FunFam" id="2.30.180.10:FF:000006">
    <property type="entry name" value="Fasciclin-like arabinogalactan protein 11"/>
    <property type="match status" value="1"/>
</dbReference>
<reference evidence="13" key="1">
    <citation type="submission" date="2019-12" db="EMBL/GenBank/DDBJ databases">
        <authorList>
            <person name="Scholes J."/>
        </authorList>
    </citation>
    <scope>NUCLEOTIDE SEQUENCE</scope>
</reference>
<evidence type="ECO:0000256" key="10">
    <source>
        <dbReference type="SAM" id="MobiDB-lite"/>
    </source>
</evidence>
<dbReference type="OrthoDB" id="286301at2759"/>
<sequence>MNQLFTILPFALLFPFLIHPTSAQTPAAAPGPAPSGPPDLTAILAKAGHFATFIRLLKSTKVADQIHTQLNDSNQALTVFAPTDAAFSDLKSGALNSLSDDRKMELIQFHVVPALLAPSQFDTVSNPLRTQAGGAQELFAMNVTAAAGSGGGANITTGYTNASVGSAVYAGDQLAVYEVGKVLLPRRFFEALPPSPPPPPPPRKARAPRAPPAADVEVASSSCVIRGWETVARAAACAVLVAAASSFQVV</sequence>
<dbReference type="GO" id="GO:0009834">
    <property type="term" value="P:plant-type secondary cell wall biogenesis"/>
    <property type="evidence" value="ECO:0007669"/>
    <property type="project" value="UniProtKB-ARBA"/>
</dbReference>
<keyword evidence="3" id="KW-1003">Cell membrane</keyword>
<name>A0A9N7NFQ6_STRHE</name>
<evidence type="ECO:0000256" key="7">
    <source>
        <dbReference type="ARBA" id="ARBA00023136"/>
    </source>
</evidence>
<dbReference type="GO" id="GO:0098552">
    <property type="term" value="C:side of membrane"/>
    <property type="evidence" value="ECO:0007669"/>
    <property type="project" value="UniProtKB-KW"/>
</dbReference>
<keyword evidence="6" id="KW-0654">Proteoglycan</keyword>
<evidence type="ECO:0000256" key="4">
    <source>
        <dbReference type="ARBA" id="ARBA00022622"/>
    </source>
</evidence>
<organism evidence="13 14">
    <name type="scientific">Striga hermonthica</name>
    <name type="common">Purple witchweed</name>
    <name type="synonym">Buchnera hermonthica</name>
    <dbReference type="NCBI Taxonomy" id="68872"/>
    <lineage>
        <taxon>Eukaryota</taxon>
        <taxon>Viridiplantae</taxon>
        <taxon>Streptophyta</taxon>
        <taxon>Embryophyta</taxon>
        <taxon>Tracheophyta</taxon>
        <taxon>Spermatophyta</taxon>
        <taxon>Magnoliopsida</taxon>
        <taxon>eudicotyledons</taxon>
        <taxon>Gunneridae</taxon>
        <taxon>Pentapetalae</taxon>
        <taxon>asterids</taxon>
        <taxon>lamiids</taxon>
        <taxon>Lamiales</taxon>
        <taxon>Orobanchaceae</taxon>
        <taxon>Buchnereae</taxon>
        <taxon>Striga</taxon>
    </lineage>
</organism>
<accession>A0A9N7NFQ6</accession>
<dbReference type="PROSITE" id="PS50213">
    <property type="entry name" value="FAS1"/>
    <property type="match status" value="1"/>
</dbReference>
<evidence type="ECO:0000256" key="6">
    <source>
        <dbReference type="ARBA" id="ARBA00022974"/>
    </source>
</evidence>
<dbReference type="AlphaFoldDB" id="A0A9N7NFQ6"/>
<comment type="function">
    <text evidence="9">May be a cell surface adhesion protein.</text>
</comment>
<feature type="compositionally biased region" description="Pro residues" evidence="10">
    <location>
        <begin position="193"/>
        <end position="202"/>
    </location>
</feature>
<feature type="signal peptide" evidence="11">
    <location>
        <begin position="1"/>
        <end position="23"/>
    </location>
</feature>
<evidence type="ECO:0000313" key="14">
    <source>
        <dbReference type="Proteomes" id="UP001153555"/>
    </source>
</evidence>
<dbReference type="SUPFAM" id="SSF82153">
    <property type="entry name" value="FAS1 domain"/>
    <property type="match status" value="1"/>
</dbReference>
<evidence type="ECO:0000259" key="12">
    <source>
        <dbReference type="PROSITE" id="PS50213"/>
    </source>
</evidence>
<protein>
    <submittedName>
        <fullName evidence="13">Fasciclin-like arabinogalactan protein 11</fullName>
    </submittedName>
</protein>
<keyword evidence="5 11" id="KW-0732">Signal</keyword>
<proteinExistence type="inferred from homology"/>
<comment type="caution">
    <text evidence="13">The sequence shown here is derived from an EMBL/GenBank/DDBJ whole genome shotgun (WGS) entry which is preliminary data.</text>
</comment>
<evidence type="ECO:0000256" key="9">
    <source>
        <dbReference type="ARBA" id="ARBA00024686"/>
    </source>
</evidence>
<dbReference type="EMBL" id="CACSLK010027789">
    <property type="protein sequence ID" value="CAA0829743.1"/>
    <property type="molecule type" value="Genomic_DNA"/>
</dbReference>
<keyword evidence="14" id="KW-1185">Reference proteome</keyword>
<keyword evidence="7" id="KW-0472">Membrane</keyword>
<dbReference type="Gene3D" id="2.30.180.10">
    <property type="entry name" value="FAS1 domain"/>
    <property type="match status" value="1"/>
</dbReference>
<keyword evidence="4" id="KW-0449">Lipoprotein</keyword>
<feature type="region of interest" description="Disordered" evidence="10">
    <location>
        <begin position="192"/>
        <end position="212"/>
    </location>
</feature>
<evidence type="ECO:0000256" key="3">
    <source>
        <dbReference type="ARBA" id="ARBA00022475"/>
    </source>
</evidence>